<dbReference type="EMBL" id="VTFT01000001">
    <property type="protein sequence ID" value="TYT25257.1"/>
    <property type="molecule type" value="Genomic_DNA"/>
</dbReference>
<reference evidence="2 3" key="1">
    <citation type="submission" date="2019-08" db="EMBL/GenBank/DDBJ databases">
        <title>Luteimonas viscosus sp. nov., isolated from soil of a sunflower field.</title>
        <authorList>
            <person name="Jianli Z."/>
            <person name="Ying Z."/>
        </authorList>
    </citation>
    <scope>NUCLEOTIDE SEQUENCE [LARGE SCALE GENOMIC DNA]</scope>
    <source>
        <strain evidence="2 3">XBU10</strain>
    </source>
</reference>
<feature type="transmembrane region" description="Helical" evidence="1">
    <location>
        <begin position="24"/>
        <end position="46"/>
    </location>
</feature>
<organism evidence="2 3">
    <name type="scientific">Luteimonas viscosa</name>
    <dbReference type="NCBI Taxonomy" id="1132694"/>
    <lineage>
        <taxon>Bacteria</taxon>
        <taxon>Pseudomonadati</taxon>
        <taxon>Pseudomonadota</taxon>
        <taxon>Gammaproteobacteria</taxon>
        <taxon>Lysobacterales</taxon>
        <taxon>Lysobacteraceae</taxon>
        <taxon>Luteimonas</taxon>
    </lineage>
</organism>
<dbReference type="RefSeq" id="WP_149101807.1">
    <property type="nucleotide sequence ID" value="NZ_VTFT01000001.1"/>
</dbReference>
<evidence type="ECO:0000256" key="1">
    <source>
        <dbReference type="SAM" id="Phobius"/>
    </source>
</evidence>
<gene>
    <name evidence="2" type="ORF">FZO89_02655</name>
</gene>
<feature type="transmembrane region" description="Helical" evidence="1">
    <location>
        <begin position="100"/>
        <end position="121"/>
    </location>
</feature>
<name>A0A5D4XKP5_9GAMM</name>
<keyword evidence="1" id="KW-1133">Transmembrane helix</keyword>
<evidence type="ECO:0000313" key="2">
    <source>
        <dbReference type="EMBL" id="TYT25257.1"/>
    </source>
</evidence>
<proteinExistence type="predicted"/>
<keyword evidence="1" id="KW-0472">Membrane</keyword>
<keyword evidence="1" id="KW-0812">Transmembrane</keyword>
<protein>
    <recommendedName>
        <fullName evidence="4">DUF2214 domain-containing protein</fullName>
    </recommendedName>
</protein>
<dbReference type="AlphaFoldDB" id="A0A5D4XKP5"/>
<feature type="transmembrane region" description="Helical" evidence="1">
    <location>
        <begin position="67"/>
        <end position="88"/>
    </location>
</feature>
<sequence>MAIASAAVALESSALGDWMRGGGLSYAFVNVSHLLGLGLLLGPALLMDLRLLGAGRAFPLVETVRTLGRIAAVGVAIAVCSGVALFAADAVALSGHPVMRVKLALVLVALANVALFHAWAGRGRDAWAADVPMAARVSAAVSLLAWPAIVVAGRMIAYV</sequence>
<accession>A0A5D4XKP5</accession>
<evidence type="ECO:0008006" key="4">
    <source>
        <dbReference type="Google" id="ProtNLM"/>
    </source>
</evidence>
<dbReference type="Proteomes" id="UP000324973">
    <property type="component" value="Unassembled WGS sequence"/>
</dbReference>
<feature type="transmembrane region" description="Helical" evidence="1">
    <location>
        <begin position="133"/>
        <end position="157"/>
    </location>
</feature>
<keyword evidence="3" id="KW-1185">Reference proteome</keyword>
<comment type="caution">
    <text evidence="2">The sequence shown here is derived from an EMBL/GenBank/DDBJ whole genome shotgun (WGS) entry which is preliminary data.</text>
</comment>
<evidence type="ECO:0000313" key="3">
    <source>
        <dbReference type="Proteomes" id="UP000324973"/>
    </source>
</evidence>